<feature type="domain" description="EamA" evidence="3">
    <location>
        <begin position="23"/>
        <end position="163"/>
    </location>
</feature>
<name>A0AAV3XCM4_9CYAN</name>
<accession>A0AAV3XCM4</accession>
<dbReference type="EMBL" id="BLAY01000070">
    <property type="protein sequence ID" value="GET39620.1"/>
    <property type="molecule type" value="Genomic_DNA"/>
</dbReference>
<dbReference type="InterPro" id="IPR037185">
    <property type="entry name" value="EmrE-like"/>
</dbReference>
<gene>
    <name evidence="4" type="ORF">MiSe_43910</name>
</gene>
<dbReference type="PANTHER" id="PTHR22911">
    <property type="entry name" value="ACYL-MALONYL CONDENSING ENZYME-RELATED"/>
    <property type="match status" value="1"/>
</dbReference>
<comment type="caution">
    <text evidence="4">The sequence shown here is derived from an EMBL/GenBank/DDBJ whole genome shotgun (WGS) entry which is preliminary data.</text>
</comment>
<proteinExistence type="inferred from homology"/>
<feature type="transmembrane region" description="Helical" evidence="2">
    <location>
        <begin position="240"/>
        <end position="264"/>
    </location>
</feature>
<feature type="transmembrane region" description="Helical" evidence="2">
    <location>
        <begin position="95"/>
        <end position="114"/>
    </location>
</feature>
<dbReference type="SUPFAM" id="SSF103481">
    <property type="entry name" value="Multidrug resistance efflux transporter EmrE"/>
    <property type="match status" value="2"/>
</dbReference>
<evidence type="ECO:0000259" key="3">
    <source>
        <dbReference type="Pfam" id="PF00892"/>
    </source>
</evidence>
<keyword evidence="2" id="KW-1133">Transmembrane helix</keyword>
<feature type="transmembrane region" description="Helical" evidence="2">
    <location>
        <begin position="271"/>
        <end position="291"/>
    </location>
</feature>
<evidence type="ECO:0000256" key="2">
    <source>
        <dbReference type="SAM" id="Phobius"/>
    </source>
</evidence>
<dbReference type="AlphaFoldDB" id="A0AAV3XCM4"/>
<reference evidence="4" key="1">
    <citation type="submission" date="2019-10" db="EMBL/GenBank/DDBJ databases">
        <title>Draft genome sequece of Microseira wollei NIES-4236.</title>
        <authorList>
            <person name="Yamaguchi H."/>
            <person name="Suzuki S."/>
            <person name="Kawachi M."/>
        </authorList>
    </citation>
    <scope>NUCLEOTIDE SEQUENCE</scope>
    <source>
        <strain evidence="4">NIES-4236</strain>
    </source>
</reference>
<evidence type="ECO:0000313" key="4">
    <source>
        <dbReference type="EMBL" id="GET39620.1"/>
    </source>
</evidence>
<feature type="transmembrane region" description="Helical" evidence="2">
    <location>
        <begin position="126"/>
        <end position="144"/>
    </location>
</feature>
<keyword evidence="2" id="KW-0472">Membrane</keyword>
<protein>
    <recommendedName>
        <fullName evidence="3">EamA domain-containing protein</fullName>
    </recommendedName>
</protein>
<feature type="transmembrane region" description="Helical" evidence="2">
    <location>
        <begin position="180"/>
        <end position="197"/>
    </location>
</feature>
<organism evidence="4 5">
    <name type="scientific">Microseira wollei NIES-4236</name>
    <dbReference type="NCBI Taxonomy" id="2530354"/>
    <lineage>
        <taxon>Bacteria</taxon>
        <taxon>Bacillati</taxon>
        <taxon>Cyanobacteriota</taxon>
        <taxon>Cyanophyceae</taxon>
        <taxon>Oscillatoriophycideae</taxon>
        <taxon>Aerosakkonematales</taxon>
        <taxon>Aerosakkonemataceae</taxon>
        <taxon>Microseira</taxon>
    </lineage>
</organism>
<feature type="transmembrane region" description="Helical" evidence="2">
    <location>
        <begin position="209"/>
        <end position="228"/>
    </location>
</feature>
<sequence length="323" mass="34671">MSNDLSHEKPHFQQSLLTAPTLKAIAALLGGIVAIAMAPILIKFSENAISPNATIFNRLWTAAAVLGLWSGLQAVSQRLSNTQPVEKNVYGNRTVGLLMIAGISGSFFQVLWAWSLTQTSVANSALMHSLTPLFTTLVGWIFFHRRFDKKFIIGMVIAIGGASALGLLDLQIDINKVQGDAIALLSAIVFGIYLLALEEIQKSLTSITTILWCCAIGSLSLLPLLLITEDGLDHLFPNSISGWLIVIALGLTIAVGHSLLTYSLKLLSSGFVSVSILLDPVFTAILAWVFFSQTLSFSNLLAFAVILLGIYLTLSSPSAVNET</sequence>
<feature type="domain" description="EamA" evidence="3">
    <location>
        <begin position="179"/>
        <end position="314"/>
    </location>
</feature>
<feature type="transmembrane region" description="Helical" evidence="2">
    <location>
        <begin position="297"/>
        <end position="314"/>
    </location>
</feature>
<keyword evidence="5" id="KW-1185">Reference proteome</keyword>
<dbReference type="PANTHER" id="PTHR22911:SF76">
    <property type="entry name" value="EAMA DOMAIN-CONTAINING PROTEIN"/>
    <property type="match status" value="1"/>
</dbReference>
<keyword evidence="2" id="KW-0812">Transmembrane</keyword>
<comment type="similarity">
    <text evidence="1">Belongs to the EamA transporter family.</text>
</comment>
<dbReference type="RefSeq" id="WP_226585067.1">
    <property type="nucleotide sequence ID" value="NZ_BLAY01000070.1"/>
</dbReference>
<dbReference type="InterPro" id="IPR000620">
    <property type="entry name" value="EamA_dom"/>
</dbReference>
<evidence type="ECO:0000256" key="1">
    <source>
        <dbReference type="ARBA" id="ARBA00007362"/>
    </source>
</evidence>
<dbReference type="Proteomes" id="UP001050975">
    <property type="component" value="Unassembled WGS sequence"/>
</dbReference>
<dbReference type="Pfam" id="PF00892">
    <property type="entry name" value="EamA"/>
    <property type="match status" value="2"/>
</dbReference>
<dbReference type="GO" id="GO:0016020">
    <property type="term" value="C:membrane"/>
    <property type="evidence" value="ECO:0007669"/>
    <property type="project" value="InterPro"/>
</dbReference>
<evidence type="ECO:0000313" key="5">
    <source>
        <dbReference type="Proteomes" id="UP001050975"/>
    </source>
</evidence>
<feature type="transmembrane region" description="Helical" evidence="2">
    <location>
        <begin position="151"/>
        <end position="168"/>
    </location>
</feature>
<feature type="transmembrane region" description="Helical" evidence="2">
    <location>
        <begin position="21"/>
        <end position="42"/>
    </location>
</feature>